<dbReference type="InterPro" id="IPR044861">
    <property type="entry name" value="IPNS-like_FE2OG_OXY"/>
</dbReference>
<evidence type="ECO:0000256" key="2">
    <source>
        <dbReference type="ARBA" id="ARBA00022723"/>
    </source>
</evidence>
<keyword evidence="2 5" id="KW-0479">Metal-binding</keyword>
<dbReference type="PROSITE" id="PS51471">
    <property type="entry name" value="FE2OG_OXY"/>
    <property type="match status" value="1"/>
</dbReference>
<proteinExistence type="inferred from homology"/>
<name>A0A1A7R8F6_9GAMM</name>
<dbReference type="PRINTS" id="PR00682">
    <property type="entry name" value="IPNSYNTHASE"/>
</dbReference>
<organism evidence="7 8">
    <name type="scientific">Acinetobacter gandensis</name>
    <dbReference type="NCBI Taxonomy" id="1443941"/>
    <lineage>
        <taxon>Bacteria</taxon>
        <taxon>Pseudomonadati</taxon>
        <taxon>Pseudomonadota</taxon>
        <taxon>Gammaproteobacteria</taxon>
        <taxon>Moraxellales</taxon>
        <taxon>Moraxellaceae</taxon>
        <taxon>Acinetobacter</taxon>
    </lineage>
</organism>
<dbReference type="PANTHER" id="PTHR10209">
    <property type="entry name" value="OXIDOREDUCTASE, 2OG-FE II OXYGENASE FAMILY PROTEIN"/>
    <property type="match status" value="1"/>
</dbReference>
<reference evidence="8" key="1">
    <citation type="submission" date="2016-06" db="EMBL/GenBank/DDBJ databases">
        <authorList>
            <person name="Radolfova-Krizova L."/>
            <person name="Nemec A."/>
        </authorList>
    </citation>
    <scope>NUCLEOTIDE SEQUENCE [LARGE SCALE GENOMIC DNA]</scope>
    <source>
        <strain evidence="8">ANC 4275</strain>
    </source>
</reference>
<evidence type="ECO:0000313" key="7">
    <source>
        <dbReference type="EMBL" id="OBX27754.1"/>
    </source>
</evidence>
<dbReference type="EMBL" id="LZDS01000028">
    <property type="protein sequence ID" value="OBX27754.1"/>
    <property type="molecule type" value="Genomic_DNA"/>
</dbReference>
<gene>
    <name evidence="7" type="ORF">A9J31_08715</name>
</gene>
<dbReference type="InterPro" id="IPR027443">
    <property type="entry name" value="IPNS-like_sf"/>
</dbReference>
<protein>
    <submittedName>
        <fullName evidence="7">2OG-Fe(II) oxygenase</fullName>
    </submittedName>
</protein>
<evidence type="ECO:0000256" key="5">
    <source>
        <dbReference type="RuleBase" id="RU003682"/>
    </source>
</evidence>
<keyword evidence="8" id="KW-1185">Reference proteome</keyword>
<dbReference type="GO" id="GO:0016491">
    <property type="term" value="F:oxidoreductase activity"/>
    <property type="evidence" value="ECO:0007669"/>
    <property type="project" value="UniProtKB-KW"/>
</dbReference>
<comment type="caution">
    <text evidence="7">The sequence shown here is derived from an EMBL/GenBank/DDBJ whole genome shotgun (WGS) entry which is preliminary data.</text>
</comment>
<dbReference type="SUPFAM" id="SSF51197">
    <property type="entry name" value="Clavaminate synthase-like"/>
    <property type="match status" value="1"/>
</dbReference>
<dbReference type="PANTHER" id="PTHR10209:SF881">
    <property type="entry name" value="FI07970P-RELATED"/>
    <property type="match status" value="1"/>
</dbReference>
<accession>A0A1A7R8F6</accession>
<dbReference type="Pfam" id="PF14226">
    <property type="entry name" value="DIOX_N"/>
    <property type="match status" value="1"/>
</dbReference>
<dbReference type="AlphaFoldDB" id="A0A1A7R8F6"/>
<evidence type="ECO:0000259" key="6">
    <source>
        <dbReference type="PROSITE" id="PS51471"/>
    </source>
</evidence>
<dbReference type="InterPro" id="IPR005123">
    <property type="entry name" value="Oxoglu/Fe-dep_dioxygenase_dom"/>
</dbReference>
<dbReference type="STRING" id="1443941.A9J31_08715"/>
<evidence type="ECO:0000256" key="4">
    <source>
        <dbReference type="ARBA" id="ARBA00023004"/>
    </source>
</evidence>
<dbReference type="GO" id="GO:0046872">
    <property type="term" value="F:metal ion binding"/>
    <property type="evidence" value="ECO:0007669"/>
    <property type="project" value="UniProtKB-KW"/>
</dbReference>
<sequence length="358" mass="40243">MSIQSIEKDFSEIPVIDISGLYSADPNNQQRVAHVLGKAAEHVGFLYIKGHRIPKAHIEALQAQAKAFFALPLEEKMQYYAGKFGIKHRGYVPPGEERVEAIDRPDLADLPNKTDNKEAFDLSWDLPDNDPDVIANKPMHGSNVWADLPNFKEDISTYYADVIALGRVLLRGFELALQLEPDALNRLVTRPTSQLRLMHYPHDLDAEDILGFGAHTDMELFTILLPTAPGLEVVNSKGEWIDAPPIEDTFVVNIGDMIEALSGGRFTATSHRVRKVRDERYSFPLFFACDYDVEIKPLPQFATAEALEKYPPVIAGQHLFEVSAQGFVYMREMVKRGEIQLTGPNVHFGKHNYDDLGE</sequence>
<dbReference type="RefSeq" id="WP_067766646.1">
    <property type="nucleotide sequence ID" value="NZ_LZDS01000028.1"/>
</dbReference>
<dbReference type="OrthoDB" id="21825at2"/>
<keyword evidence="4 5" id="KW-0408">Iron</keyword>
<feature type="domain" description="Fe2OG dioxygenase" evidence="6">
    <location>
        <begin position="191"/>
        <end position="289"/>
    </location>
</feature>
<dbReference type="Pfam" id="PF03171">
    <property type="entry name" value="2OG-FeII_Oxy"/>
    <property type="match status" value="1"/>
</dbReference>
<dbReference type="Gene3D" id="2.60.120.330">
    <property type="entry name" value="B-lactam Antibiotic, Isopenicillin N Synthase, Chain"/>
    <property type="match status" value="1"/>
</dbReference>
<dbReference type="InterPro" id="IPR026992">
    <property type="entry name" value="DIOX_N"/>
</dbReference>
<evidence type="ECO:0000313" key="8">
    <source>
        <dbReference type="Proteomes" id="UP000185753"/>
    </source>
</evidence>
<dbReference type="Proteomes" id="UP000185753">
    <property type="component" value="Unassembled WGS sequence"/>
</dbReference>
<comment type="similarity">
    <text evidence="1 5">Belongs to the iron/ascorbate-dependent oxidoreductase family.</text>
</comment>
<evidence type="ECO:0000256" key="3">
    <source>
        <dbReference type="ARBA" id="ARBA00023002"/>
    </source>
</evidence>
<keyword evidence="3 5" id="KW-0560">Oxidoreductase</keyword>
<evidence type="ECO:0000256" key="1">
    <source>
        <dbReference type="ARBA" id="ARBA00008056"/>
    </source>
</evidence>